<evidence type="ECO:0000313" key="2">
    <source>
        <dbReference type="Proteomes" id="UP000094329"/>
    </source>
</evidence>
<name>A0ABX3A0H6_9GAMM</name>
<sequence>MKLIIRWLNQAWLLTIVITAQRILMAEIVTIGKAASATNHASVIVLRLFLGGLDTRVALIAGAATSSK</sequence>
<dbReference type="RefSeq" id="WP_069311759.1">
    <property type="nucleotide sequence ID" value="NZ_MDTU01000001.1"/>
</dbReference>
<protein>
    <recommendedName>
        <fullName evidence="3">Secreted protein</fullName>
    </recommendedName>
</protein>
<keyword evidence="2" id="KW-1185">Reference proteome</keyword>
<accession>A0ABX3A0H6</accession>
<proteinExistence type="predicted"/>
<dbReference type="EMBL" id="MDTU01000001">
    <property type="protein sequence ID" value="ODN41958.1"/>
    <property type="molecule type" value="Genomic_DNA"/>
</dbReference>
<evidence type="ECO:0000313" key="1">
    <source>
        <dbReference type="EMBL" id="ODN41958.1"/>
    </source>
</evidence>
<dbReference type="Proteomes" id="UP000094329">
    <property type="component" value="Unassembled WGS sequence"/>
</dbReference>
<evidence type="ECO:0008006" key="3">
    <source>
        <dbReference type="Google" id="ProtNLM"/>
    </source>
</evidence>
<reference evidence="1 2" key="1">
    <citation type="submission" date="2016-08" db="EMBL/GenBank/DDBJ databases">
        <title>Draft genome sequence of Candidatus Piscirickettsia litoralis, from seawater.</title>
        <authorList>
            <person name="Wan X."/>
            <person name="Lee A.J."/>
            <person name="Hou S."/>
            <person name="Donachie S.P."/>
        </authorList>
    </citation>
    <scope>NUCLEOTIDE SEQUENCE [LARGE SCALE GENOMIC DNA]</scope>
    <source>
        <strain evidence="1 2">Y2</strain>
    </source>
</reference>
<organism evidence="1 2">
    <name type="scientific">Piscirickettsia litoralis</name>
    <dbReference type="NCBI Taxonomy" id="1891921"/>
    <lineage>
        <taxon>Bacteria</taxon>
        <taxon>Pseudomonadati</taxon>
        <taxon>Pseudomonadota</taxon>
        <taxon>Gammaproteobacteria</taxon>
        <taxon>Thiotrichales</taxon>
        <taxon>Piscirickettsiaceae</taxon>
        <taxon>Piscirickettsia</taxon>
    </lineage>
</organism>
<gene>
    <name evidence="1" type="ORF">BGC07_02015</name>
</gene>
<comment type="caution">
    <text evidence="1">The sequence shown here is derived from an EMBL/GenBank/DDBJ whole genome shotgun (WGS) entry which is preliminary data.</text>
</comment>